<keyword evidence="4" id="KW-1185">Reference proteome</keyword>
<dbReference type="InterPro" id="IPR000210">
    <property type="entry name" value="BTB/POZ_dom"/>
</dbReference>
<evidence type="ECO:0000259" key="2">
    <source>
        <dbReference type="PROSITE" id="PS50097"/>
    </source>
</evidence>
<sequence length="304" mass="33918">MAQKRRKGGGDAFGDNDLYDTERVSRDWSLLPAPKRPSVCKDVSRDEVPTKVDDAPRSNTAEAQKPLLQRMYETEEWSDLTVEASYGKSFKVHKTVVCSASKYFHAACTAGFRESHTNHVKLPESKTIVKAILEHFYEIPTLWLKPAFYSDRPALSKVLAQSYGQDLIDMRAAADKYGVLSMVASVESAFAALLQNCQRHRNHVSIVGVGVKLFTAEGDFFDKMRKDHVAATAAFIPAIFTDKATFGQLHQEAEYLRQTILHKEGISTPKTDAEDCRARPIPARAIVVDIGDENDTTSYTTTVR</sequence>
<gene>
    <name evidence="3" type="ORF">CKM354_001139800</name>
</gene>
<dbReference type="Gene3D" id="3.30.710.10">
    <property type="entry name" value="Potassium Channel Kv1.1, Chain A"/>
    <property type="match status" value="1"/>
</dbReference>
<reference evidence="3 4" key="1">
    <citation type="submission" date="2021-01" db="EMBL/GenBank/DDBJ databases">
        <title>Cercospora kikuchii MAFF 305040 whole genome shotgun sequence.</title>
        <authorList>
            <person name="Kashiwa T."/>
            <person name="Suzuki T."/>
        </authorList>
    </citation>
    <scope>NUCLEOTIDE SEQUENCE [LARGE SCALE GENOMIC DNA]</scope>
    <source>
        <strain evidence="3 4">MAFF 305040</strain>
    </source>
</reference>
<dbReference type="PANTHER" id="PTHR47843:SF5">
    <property type="entry name" value="BTB_POZ DOMAIN PROTEIN"/>
    <property type="match status" value="1"/>
</dbReference>
<dbReference type="Pfam" id="PF00651">
    <property type="entry name" value="BTB"/>
    <property type="match status" value="1"/>
</dbReference>
<dbReference type="CDD" id="cd18186">
    <property type="entry name" value="BTB_POZ_ZBTB_KLHL-like"/>
    <property type="match status" value="1"/>
</dbReference>
<comment type="caution">
    <text evidence="3">The sequence shown here is derived from an EMBL/GenBank/DDBJ whole genome shotgun (WGS) entry which is preliminary data.</text>
</comment>
<feature type="compositionally biased region" description="Basic and acidic residues" evidence="1">
    <location>
        <begin position="42"/>
        <end position="56"/>
    </location>
</feature>
<evidence type="ECO:0000313" key="4">
    <source>
        <dbReference type="Proteomes" id="UP000825890"/>
    </source>
</evidence>
<dbReference type="EMBL" id="BOLY01000008">
    <property type="protein sequence ID" value="GIZ48333.1"/>
    <property type="molecule type" value="Genomic_DNA"/>
</dbReference>
<organism evidence="3 4">
    <name type="scientific">Cercospora kikuchii</name>
    <dbReference type="NCBI Taxonomy" id="84275"/>
    <lineage>
        <taxon>Eukaryota</taxon>
        <taxon>Fungi</taxon>
        <taxon>Dikarya</taxon>
        <taxon>Ascomycota</taxon>
        <taxon>Pezizomycotina</taxon>
        <taxon>Dothideomycetes</taxon>
        <taxon>Dothideomycetidae</taxon>
        <taxon>Mycosphaerellales</taxon>
        <taxon>Mycosphaerellaceae</taxon>
        <taxon>Cercospora</taxon>
    </lineage>
</organism>
<feature type="domain" description="BTB" evidence="2">
    <location>
        <begin position="78"/>
        <end position="137"/>
    </location>
</feature>
<dbReference type="Proteomes" id="UP000825890">
    <property type="component" value="Unassembled WGS sequence"/>
</dbReference>
<dbReference type="PROSITE" id="PS50097">
    <property type="entry name" value="BTB"/>
    <property type="match status" value="1"/>
</dbReference>
<feature type="region of interest" description="Disordered" evidence="1">
    <location>
        <begin position="30"/>
        <end position="63"/>
    </location>
</feature>
<dbReference type="GeneID" id="68296973"/>
<dbReference type="OrthoDB" id="6359816at2759"/>
<proteinExistence type="predicted"/>
<dbReference type="AlphaFoldDB" id="A0A9P3FI15"/>
<name>A0A9P3FI15_9PEZI</name>
<dbReference type="PANTHER" id="PTHR47843">
    <property type="entry name" value="BTB DOMAIN-CONTAINING PROTEIN-RELATED"/>
    <property type="match status" value="1"/>
</dbReference>
<evidence type="ECO:0000313" key="3">
    <source>
        <dbReference type="EMBL" id="GIZ48333.1"/>
    </source>
</evidence>
<evidence type="ECO:0000256" key="1">
    <source>
        <dbReference type="SAM" id="MobiDB-lite"/>
    </source>
</evidence>
<dbReference type="SMART" id="SM00225">
    <property type="entry name" value="BTB"/>
    <property type="match status" value="1"/>
</dbReference>
<protein>
    <recommendedName>
        <fullName evidence="2">BTB domain-containing protein</fullName>
    </recommendedName>
</protein>
<accession>A0A9P3FI15</accession>
<dbReference type="InterPro" id="IPR011333">
    <property type="entry name" value="SKP1/BTB/POZ_sf"/>
</dbReference>
<dbReference type="SUPFAM" id="SSF54695">
    <property type="entry name" value="POZ domain"/>
    <property type="match status" value="1"/>
</dbReference>
<dbReference type="RefSeq" id="XP_044662820.1">
    <property type="nucleotide sequence ID" value="XM_044806885.1"/>
</dbReference>